<dbReference type="Pfam" id="PF01734">
    <property type="entry name" value="Patatin"/>
    <property type="match status" value="1"/>
</dbReference>
<evidence type="ECO:0000256" key="2">
    <source>
        <dbReference type="PROSITE-ProRule" id="PRU01161"/>
    </source>
</evidence>
<dbReference type="RefSeq" id="WP_093046255.1">
    <property type="nucleotide sequence ID" value="NZ_FNQR01000018.1"/>
</dbReference>
<dbReference type="PANTHER" id="PTHR46394">
    <property type="entry name" value="ANNEXIN"/>
    <property type="match status" value="1"/>
</dbReference>
<protein>
    <submittedName>
        <fullName evidence="4">NTE family protein</fullName>
    </submittedName>
</protein>
<evidence type="ECO:0000313" key="4">
    <source>
        <dbReference type="EMBL" id="SEB12644.1"/>
    </source>
</evidence>
<dbReference type="CDD" id="cd07207">
    <property type="entry name" value="Pat_ExoU_VipD_like"/>
    <property type="match status" value="1"/>
</dbReference>
<evidence type="ECO:0000256" key="1">
    <source>
        <dbReference type="ARBA" id="ARBA00023098"/>
    </source>
</evidence>
<proteinExistence type="predicted"/>
<gene>
    <name evidence="4" type="ORF">SAMN05421743_11836</name>
</gene>
<sequence length="296" mass="33361">MKIDGVFSGGGVKALAFVGALQVVEKRGYVFQRMAGTSAGAITASLLAAGYRIDELETVLRELDFETFVDPPLIDRLIPFTKWLLLYFRMGLYKGDRLERWLYDRLAAKGVYTFRDLPAGGLKIICSDLTLGRILVIPDDLETFYNIDPYQFPVAKAVRMSAGLPYYFTPVKLAGKSSVKSLVVDGGLLSNFPIWSLENRDGKRVRPILGMKLSNPPSQFPERKINNSIEMFHALFSTMKQAHDARYISKSKSADILFIPVTTIDTTDFQLSETQKDELIELGREHAEMFIGKWRK</sequence>
<feature type="active site" description="Nucleophile" evidence="2">
    <location>
        <position position="38"/>
    </location>
</feature>
<dbReference type="OrthoDB" id="9770965at2"/>
<dbReference type="PROSITE" id="PS51635">
    <property type="entry name" value="PNPLA"/>
    <property type="match status" value="1"/>
</dbReference>
<feature type="short sequence motif" description="DGA/G" evidence="2">
    <location>
        <begin position="185"/>
        <end position="187"/>
    </location>
</feature>
<organism evidence="4 5">
    <name type="scientific">Thalassobacillus cyri</name>
    <dbReference type="NCBI Taxonomy" id="571932"/>
    <lineage>
        <taxon>Bacteria</taxon>
        <taxon>Bacillati</taxon>
        <taxon>Bacillota</taxon>
        <taxon>Bacilli</taxon>
        <taxon>Bacillales</taxon>
        <taxon>Bacillaceae</taxon>
        <taxon>Thalassobacillus</taxon>
    </lineage>
</organism>
<dbReference type="EMBL" id="FNQR01000018">
    <property type="protein sequence ID" value="SEB12644.1"/>
    <property type="molecule type" value="Genomic_DNA"/>
</dbReference>
<keyword evidence="2" id="KW-0378">Hydrolase</keyword>
<dbReference type="AlphaFoldDB" id="A0A1H4GSY1"/>
<dbReference type="InterPro" id="IPR052580">
    <property type="entry name" value="Lipid_Hydrolase"/>
</dbReference>
<dbReference type="PANTHER" id="PTHR46394:SF1">
    <property type="entry name" value="PNPLA DOMAIN-CONTAINING PROTEIN"/>
    <property type="match status" value="1"/>
</dbReference>
<evidence type="ECO:0000259" key="3">
    <source>
        <dbReference type="PROSITE" id="PS51635"/>
    </source>
</evidence>
<name>A0A1H4GSY1_9BACI</name>
<evidence type="ECO:0000313" key="5">
    <source>
        <dbReference type="Proteomes" id="UP000198584"/>
    </source>
</evidence>
<accession>A0A1H4GSY1</accession>
<dbReference type="SUPFAM" id="SSF52151">
    <property type="entry name" value="FabD/lysophospholipase-like"/>
    <property type="match status" value="1"/>
</dbReference>
<dbReference type="Gene3D" id="3.40.1090.10">
    <property type="entry name" value="Cytosolic phospholipase A2 catalytic domain"/>
    <property type="match status" value="2"/>
</dbReference>
<dbReference type="GO" id="GO:0016787">
    <property type="term" value="F:hydrolase activity"/>
    <property type="evidence" value="ECO:0007669"/>
    <property type="project" value="UniProtKB-UniRule"/>
</dbReference>
<dbReference type="InterPro" id="IPR016035">
    <property type="entry name" value="Acyl_Trfase/lysoPLipase"/>
</dbReference>
<dbReference type="STRING" id="571932.SAMN05421743_11836"/>
<reference evidence="4 5" key="1">
    <citation type="submission" date="2016-10" db="EMBL/GenBank/DDBJ databases">
        <authorList>
            <person name="de Groot N.N."/>
        </authorList>
    </citation>
    <scope>NUCLEOTIDE SEQUENCE [LARGE SCALE GENOMIC DNA]</scope>
    <source>
        <strain evidence="4 5">CCM7597</strain>
    </source>
</reference>
<dbReference type="GO" id="GO:0016042">
    <property type="term" value="P:lipid catabolic process"/>
    <property type="evidence" value="ECO:0007669"/>
    <property type="project" value="UniProtKB-UniRule"/>
</dbReference>
<dbReference type="InterPro" id="IPR002641">
    <property type="entry name" value="PNPLA_dom"/>
</dbReference>
<dbReference type="Proteomes" id="UP000198584">
    <property type="component" value="Unassembled WGS sequence"/>
</dbReference>
<feature type="active site" description="Proton acceptor" evidence="2">
    <location>
        <position position="185"/>
    </location>
</feature>
<comment type="caution">
    <text evidence="2">Lacks conserved residue(s) required for the propagation of feature annotation.</text>
</comment>
<feature type="domain" description="PNPLA" evidence="3">
    <location>
        <begin position="5"/>
        <end position="198"/>
    </location>
</feature>
<feature type="short sequence motif" description="GXSXG" evidence="2">
    <location>
        <begin position="36"/>
        <end position="40"/>
    </location>
</feature>
<keyword evidence="1 2" id="KW-0443">Lipid metabolism</keyword>
<keyword evidence="2" id="KW-0442">Lipid degradation</keyword>
<keyword evidence="5" id="KW-1185">Reference proteome</keyword>